<reference evidence="3 4" key="1">
    <citation type="submission" date="2019-01" db="EMBL/GenBank/DDBJ databases">
        <title>Insights into ecological role of a new deltaproteobacterial order Candidatus Sinidesulfobacterales (Sva0485) by metagenomics and metatranscriptomics.</title>
        <authorList>
            <person name="Tan S."/>
            <person name="Liu J."/>
            <person name="Fang Y."/>
            <person name="Hedlund B."/>
            <person name="Lian Z.-H."/>
            <person name="Huang L.-Y."/>
            <person name="Li J.-T."/>
            <person name="Huang L.-N."/>
            <person name="Li W.-J."/>
            <person name="Jiang H.-C."/>
            <person name="Dong H.-L."/>
            <person name="Shu W.-S."/>
        </authorList>
    </citation>
    <scope>NUCLEOTIDE SEQUENCE [LARGE SCALE GENOMIC DNA]</scope>
    <source>
        <strain evidence="3">AP4</strain>
    </source>
</reference>
<evidence type="ECO:0000313" key="3">
    <source>
        <dbReference type="EMBL" id="RZV38093.1"/>
    </source>
</evidence>
<dbReference type="GO" id="GO:0005829">
    <property type="term" value="C:cytosol"/>
    <property type="evidence" value="ECO:0007669"/>
    <property type="project" value="TreeGrafter"/>
</dbReference>
<evidence type="ECO:0000256" key="2">
    <source>
        <dbReference type="ARBA" id="ARBA00022679"/>
    </source>
</evidence>
<evidence type="ECO:0008006" key="5">
    <source>
        <dbReference type="Google" id="ProtNLM"/>
    </source>
</evidence>
<dbReference type="GO" id="GO:0009244">
    <property type="term" value="P:lipopolysaccharide core region biosynthetic process"/>
    <property type="evidence" value="ECO:0007669"/>
    <property type="project" value="TreeGrafter"/>
</dbReference>
<dbReference type="PANTHER" id="PTHR30160:SF7">
    <property type="entry name" value="ADP-HEPTOSE--LPS HEPTOSYLTRANSFERASE 2"/>
    <property type="match status" value="1"/>
</dbReference>
<gene>
    <name evidence="3" type="ORF">EVJ48_07620</name>
</gene>
<name>A0A520XA70_9DELT</name>
<dbReference type="InterPro" id="IPR002201">
    <property type="entry name" value="Glyco_trans_9"/>
</dbReference>
<dbReference type="InterPro" id="IPR051199">
    <property type="entry name" value="LPS_LOS_Heptosyltrfase"/>
</dbReference>
<dbReference type="PANTHER" id="PTHR30160">
    <property type="entry name" value="TETRAACYLDISACCHARIDE 4'-KINASE-RELATED"/>
    <property type="match status" value="1"/>
</dbReference>
<accession>A0A520XA70</accession>
<comment type="caution">
    <text evidence="3">The sequence shown here is derived from an EMBL/GenBank/DDBJ whole genome shotgun (WGS) entry which is preliminary data.</text>
</comment>
<proteinExistence type="predicted"/>
<keyword evidence="1" id="KW-0328">Glycosyltransferase</keyword>
<dbReference type="Gene3D" id="3.40.50.2000">
    <property type="entry name" value="Glycogen Phosphorylase B"/>
    <property type="match status" value="1"/>
</dbReference>
<dbReference type="AlphaFoldDB" id="A0A520XA70"/>
<dbReference type="SUPFAM" id="SSF53756">
    <property type="entry name" value="UDP-Glycosyltransferase/glycogen phosphorylase"/>
    <property type="match status" value="1"/>
</dbReference>
<dbReference type="Pfam" id="PF01075">
    <property type="entry name" value="Glyco_transf_9"/>
    <property type="match status" value="1"/>
</dbReference>
<dbReference type="Proteomes" id="UP000322454">
    <property type="component" value="Unassembled WGS sequence"/>
</dbReference>
<organism evidence="3 4">
    <name type="scientific">Candidatus Acidulodesulfobacterium acidiphilum</name>
    <dbReference type="NCBI Taxonomy" id="2597224"/>
    <lineage>
        <taxon>Bacteria</taxon>
        <taxon>Deltaproteobacteria</taxon>
        <taxon>Candidatus Acidulodesulfobacterales</taxon>
        <taxon>Candidatus Acidulodesulfobacterium</taxon>
    </lineage>
</organism>
<evidence type="ECO:0000256" key="1">
    <source>
        <dbReference type="ARBA" id="ARBA00022676"/>
    </source>
</evidence>
<protein>
    <recommendedName>
        <fullName evidence="5">Glycosyltransferase family 9 protein</fullName>
    </recommendedName>
</protein>
<dbReference type="GO" id="GO:0008713">
    <property type="term" value="F:ADP-heptose-lipopolysaccharide heptosyltransferase activity"/>
    <property type="evidence" value="ECO:0007669"/>
    <property type="project" value="TreeGrafter"/>
</dbReference>
<dbReference type="CDD" id="cd03789">
    <property type="entry name" value="GT9_LPS_heptosyltransferase"/>
    <property type="match status" value="1"/>
</dbReference>
<sequence>MNIFIFQTRRIGDFFQSVPLIESLASADGDEAKKIDILIDESIYDIKNIFNTEINFITYESILNPLGISVKCLNKFDKFLLDLTSEYELAVNLNYDFANSLFLNFFKNQKKGFIVLNKSKKTAESISRSGPANYLFNIVKNRSLNRINITDIYSLIGSEKTAEIKTSYGIIKLKKKIESKKKRLSGEPVRICISIGATHQKRIWQSENYAKLISLLSLNLNCEIIIVGTPEESSAAEEIKQKLPDGVNIIDLTGKTNLNELIYLIKDFDLIIASDTGTLHIAQIFNVPSVSLYTGNANFYETGPHVENSYVIHSVIQCYPCMQHEPCRFNYACKNDINPEDVFNLALMQIIKNKLHYSFKEQEIKFSDVKKRVIANVKKGNFSVAVCKHLSSVHFYPLYKRKISKNDFASEILKFCWINVLSKNSLKIDKNNVLRYTNKYYKIDESLLNSLIKEINFIKGVFENASKSFNKEDKNDKYAALYFEKFKNSVKSLGLNYSYFKLACDYFIDELNLSGAQKSFNDIILLLDNAIDILKMF</sequence>
<evidence type="ECO:0000313" key="4">
    <source>
        <dbReference type="Proteomes" id="UP000322454"/>
    </source>
</evidence>
<keyword evidence="2" id="KW-0808">Transferase</keyword>
<dbReference type="EMBL" id="SHMQ01000024">
    <property type="protein sequence ID" value="RZV38093.1"/>
    <property type="molecule type" value="Genomic_DNA"/>
</dbReference>